<accession>A0A8H2QXF3</accession>
<dbReference type="SMART" id="SM01086">
    <property type="entry name" value="ClpB_D2-small"/>
    <property type="match status" value="1"/>
</dbReference>
<dbReference type="Gene3D" id="3.40.50.300">
    <property type="entry name" value="P-loop containing nucleotide triphosphate hydrolases"/>
    <property type="match status" value="2"/>
</dbReference>
<dbReference type="InterPro" id="IPR004176">
    <property type="entry name" value="Clp_R_N"/>
</dbReference>
<dbReference type="GO" id="GO:0005737">
    <property type="term" value="C:cytoplasm"/>
    <property type="evidence" value="ECO:0007669"/>
    <property type="project" value="TreeGrafter"/>
</dbReference>
<dbReference type="InterPro" id="IPR036628">
    <property type="entry name" value="Clp_N_dom_sf"/>
</dbReference>
<dbReference type="PANTHER" id="PTHR11638:SF175">
    <property type="entry name" value="ATP-DEPENDENT CLP PROTEASE, ATP-BINDING SUBUNIT CLPC"/>
    <property type="match status" value="1"/>
</dbReference>
<dbReference type="EMBL" id="CAACYI010000001">
    <property type="protein sequence ID" value="VFB15749.1"/>
    <property type="molecule type" value="Genomic_DNA"/>
</dbReference>
<evidence type="ECO:0000256" key="6">
    <source>
        <dbReference type="RuleBase" id="RU004432"/>
    </source>
</evidence>
<dbReference type="Pfam" id="PF07724">
    <property type="entry name" value="AAA_2"/>
    <property type="match status" value="1"/>
</dbReference>
<dbReference type="Gene3D" id="1.10.1780.10">
    <property type="entry name" value="Clp, N-terminal domain"/>
    <property type="match status" value="1"/>
</dbReference>
<evidence type="ECO:0000256" key="5">
    <source>
        <dbReference type="PROSITE-ProRule" id="PRU01251"/>
    </source>
</evidence>
<dbReference type="InterPro" id="IPR001943">
    <property type="entry name" value="UVR_dom"/>
</dbReference>
<dbReference type="RefSeq" id="WP_131748167.1">
    <property type="nucleotide sequence ID" value="NZ_CAACYI010000001.1"/>
</dbReference>
<dbReference type="PROSITE" id="PS51903">
    <property type="entry name" value="CLP_R"/>
    <property type="match status" value="1"/>
</dbReference>
<dbReference type="GO" id="GO:0008233">
    <property type="term" value="F:peptidase activity"/>
    <property type="evidence" value="ECO:0007669"/>
    <property type="project" value="UniProtKB-KW"/>
</dbReference>
<dbReference type="AlphaFoldDB" id="A0A8H2QXF3"/>
<dbReference type="PANTHER" id="PTHR11638">
    <property type="entry name" value="ATP-DEPENDENT CLP PROTEASE"/>
    <property type="match status" value="1"/>
</dbReference>
<evidence type="ECO:0000259" key="9">
    <source>
        <dbReference type="PROSITE" id="PS51903"/>
    </source>
</evidence>
<dbReference type="Pfam" id="PF00004">
    <property type="entry name" value="AAA"/>
    <property type="match status" value="1"/>
</dbReference>
<dbReference type="PROSITE" id="PS50151">
    <property type="entry name" value="UVR"/>
    <property type="match status" value="1"/>
</dbReference>
<dbReference type="PRINTS" id="PR00300">
    <property type="entry name" value="CLPPROTEASEA"/>
</dbReference>
<dbReference type="GO" id="GO:0034605">
    <property type="term" value="P:cellular response to heat"/>
    <property type="evidence" value="ECO:0007669"/>
    <property type="project" value="TreeGrafter"/>
</dbReference>
<comment type="caution">
    <text evidence="10">The sequence shown here is derived from an EMBL/GenBank/DDBJ whole genome shotgun (WGS) entry which is preliminary data.</text>
</comment>
<evidence type="ECO:0000259" key="8">
    <source>
        <dbReference type="PROSITE" id="PS50151"/>
    </source>
</evidence>
<dbReference type="InterPro" id="IPR050130">
    <property type="entry name" value="ClpA_ClpB"/>
</dbReference>
<dbReference type="Gene3D" id="4.10.860.10">
    <property type="entry name" value="UVR domain"/>
    <property type="match status" value="1"/>
</dbReference>
<protein>
    <submittedName>
        <fullName evidence="10">ATP-dependent Clp protease ATP-binding subunit ClpC</fullName>
    </submittedName>
</protein>
<dbReference type="GO" id="GO:0005524">
    <property type="term" value="F:ATP binding"/>
    <property type="evidence" value="ECO:0007669"/>
    <property type="project" value="UniProtKB-KW"/>
</dbReference>
<dbReference type="SUPFAM" id="SSF52540">
    <property type="entry name" value="P-loop containing nucleoside triphosphate hydrolases"/>
    <property type="match status" value="2"/>
</dbReference>
<dbReference type="InterPro" id="IPR018368">
    <property type="entry name" value="ClpA/B_CS1"/>
</dbReference>
<keyword evidence="10" id="KW-0645">Protease</keyword>
<keyword evidence="3 6" id="KW-0067">ATP-binding</keyword>
<dbReference type="InterPro" id="IPR041546">
    <property type="entry name" value="ClpA/ClpB_AAA_lid"/>
</dbReference>
<evidence type="ECO:0000256" key="2">
    <source>
        <dbReference type="ARBA" id="ARBA00022741"/>
    </source>
</evidence>
<feature type="compositionally biased region" description="Acidic residues" evidence="7">
    <location>
        <begin position="806"/>
        <end position="823"/>
    </location>
</feature>
<comment type="similarity">
    <text evidence="6">Belongs to the ClpA/ClpB family.</text>
</comment>
<evidence type="ECO:0000256" key="3">
    <source>
        <dbReference type="ARBA" id="ARBA00022840"/>
    </source>
</evidence>
<dbReference type="Proteomes" id="UP000377798">
    <property type="component" value="Unassembled WGS sequence"/>
</dbReference>
<keyword evidence="11" id="KW-1185">Reference proteome</keyword>
<organism evidence="10 11">
    <name type="scientific">Urinicoccus massiliensis</name>
    <dbReference type="NCBI Taxonomy" id="1723382"/>
    <lineage>
        <taxon>Bacteria</taxon>
        <taxon>Bacillati</taxon>
        <taxon>Bacillota</taxon>
        <taxon>Tissierellia</taxon>
        <taxon>Tissierellales</taxon>
        <taxon>Peptoniphilaceae</taxon>
        <taxon>Urinicoccus</taxon>
    </lineage>
</organism>
<name>A0A8H2QXF3_9FIRM</name>
<keyword evidence="4 6" id="KW-0143">Chaperone</keyword>
<sequence length="823" mass="92183">MGMYGRFTEKSQAMIIQAQEEAKSQGHNYVGSEHLILSMLKDPSQGAGAFLAQAGLDYESFKKVSMDLVPPEMTPVQTANYTPRTKRIFEISFEIARSLGQGYVSTEHILLAILSEGKGVGVLAMRNMGIDPNQLEKSIYQSIQTMMGQGQAPQGDKQEGEESYLEKFASNLVEVAKKGKIDPVIGREEEIQRIIQVLSRRRKNNPVLIGEPGVGKTAIVEGLAQKMATGNVPEIIKGQKIYSVDLSAMLAGARYRGDFEERLKGLLEEVQEEKNAILFIDELHVVMGAGASEGAMDASNILKPVLTRGDLQMIGATTIDEYRRYIEQDTAFERRLMPIYVDEPAEEDSITIIQGLRDKYEAHHGVKITDQAIEAAVELTHRYINDRFLPDKAIDVIDEAASKLRVHSMVSPSSIQDLEKKLEKYKNEKQAAVDAQDFEAAAKLRDQEKTTKAQLDQEKALWDKESKQSKMVVDQEEIAEIVADWSGVPITKISREQSKELLDLEANINKVVKGQEDAVKAIAKSVKRARVGLKDPEKPIGSFLFVGPTGVGKTFLAKQLAKELFGSQDAMLRFDMSEYMEKHTVSRLVGSPPGYVGYDEGGQLTEQVRTKPYSVLLFDEIEKAHPDVFNILLQVLDDGRLTDGQGRTIDFKNTLVIMTSNAGSAYLKKQNTLGFGLGQEDQEDREKIKSTIQEELKKLFRPEFLNRIDEVIVFNKLGQKEVQSIVERLLEDLQDRLEDVGTQINFDPNLAPFIAQKGYDPQYGARPLERSLRKLVEEPLTDKILEGNQDQGRTFHISVQGQEIQIQEDQEEKDEESQEPVQV</sequence>
<dbReference type="InterPro" id="IPR003593">
    <property type="entry name" value="AAA+_ATPase"/>
</dbReference>
<dbReference type="PROSITE" id="PS00870">
    <property type="entry name" value="CLPAB_1"/>
    <property type="match status" value="1"/>
</dbReference>
<dbReference type="GO" id="GO:0006508">
    <property type="term" value="P:proteolysis"/>
    <property type="evidence" value="ECO:0007669"/>
    <property type="project" value="UniProtKB-KW"/>
</dbReference>
<evidence type="ECO:0000256" key="4">
    <source>
        <dbReference type="ARBA" id="ARBA00023186"/>
    </source>
</evidence>
<dbReference type="SMART" id="SM00382">
    <property type="entry name" value="AAA"/>
    <property type="match status" value="2"/>
</dbReference>
<evidence type="ECO:0000256" key="7">
    <source>
        <dbReference type="SAM" id="MobiDB-lite"/>
    </source>
</evidence>
<keyword evidence="1 5" id="KW-0677">Repeat</keyword>
<reference evidence="10 11" key="1">
    <citation type="submission" date="2019-02" db="EMBL/GenBank/DDBJ databases">
        <authorList>
            <consortium name="Pathogen Informatics"/>
        </authorList>
    </citation>
    <scope>NUCLEOTIDE SEQUENCE [LARGE SCALE GENOMIC DNA]</scope>
    <source>
        <strain evidence="10 11">3012STDY7089603</strain>
    </source>
</reference>
<dbReference type="FunFam" id="3.40.50.300:FF:000010">
    <property type="entry name" value="Chaperone clpB 1, putative"/>
    <property type="match status" value="1"/>
</dbReference>
<dbReference type="Pfam" id="PF10431">
    <property type="entry name" value="ClpB_D2-small"/>
    <property type="match status" value="1"/>
</dbReference>
<feature type="domain" description="UVR" evidence="8">
    <location>
        <begin position="419"/>
        <end position="454"/>
    </location>
</feature>
<dbReference type="CDD" id="cd19499">
    <property type="entry name" value="RecA-like_ClpB_Hsp104-like"/>
    <property type="match status" value="1"/>
</dbReference>
<dbReference type="Gene3D" id="1.10.8.60">
    <property type="match status" value="2"/>
</dbReference>
<evidence type="ECO:0000313" key="11">
    <source>
        <dbReference type="Proteomes" id="UP000377798"/>
    </source>
</evidence>
<dbReference type="CDD" id="cd00009">
    <property type="entry name" value="AAA"/>
    <property type="match status" value="1"/>
</dbReference>
<dbReference type="PROSITE" id="PS00871">
    <property type="entry name" value="CLPAB_2"/>
    <property type="match status" value="1"/>
</dbReference>
<feature type="region of interest" description="Disordered" evidence="7">
    <location>
        <begin position="796"/>
        <end position="823"/>
    </location>
</feature>
<proteinExistence type="inferred from homology"/>
<dbReference type="InterPro" id="IPR028299">
    <property type="entry name" value="ClpA/B_CS2"/>
</dbReference>
<dbReference type="InterPro" id="IPR003959">
    <property type="entry name" value="ATPase_AAA_core"/>
</dbReference>
<evidence type="ECO:0000313" key="10">
    <source>
        <dbReference type="EMBL" id="VFB15749.1"/>
    </source>
</evidence>
<dbReference type="Pfam" id="PF17871">
    <property type="entry name" value="AAA_lid_9"/>
    <property type="match status" value="1"/>
</dbReference>
<gene>
    <name evidence="10" type="primary">clpC</name>
    <name evidence="10" type="ORF">NCTC13150_00252</name>
</gene>
<feature type="domain" description="Clp R" evidence="9">
    <location>
        <begin position="4"/>
        <end position="145"/>
    </location>
</feature>
<keyword evidence="10" id="KW-0378">Hydrolase</keyword>
<evidence type="ECO:0000256" key="1">
    <source>
        <dbReference type="ARBA" id="ARBA00022737"/>
    </source>
</evidence>
<dbReference type="InterPro" id="IPR001270">
    <property type="entry name" value="ClpA/B"/>
</dbReference>
<dbReference type="InterPro" id="IPR027417">
    <property type="entry name" value="P-loop_NTPase"/>
</dbReference>
<dbReference type="SUPFAM" id="SSF81923">
    <property type="entry name" value="Double Clp-N motif"/>
    <property type="match status" value="1"/>
</dbReference>
<keyword evidence="2 6" id="KW-0547">Nucleotide-binding</keyword>
<dbReference type="InterPro" id="IPR019489">
    <property type="entry name" value="Clp_ATPase_C"/>
</dbReference>
<dbReference type="GO" id="GO:0016887">
    <property type="term" value="F:ATP hydrolysis activity"/>
    <property type="evidence" value="ECO:0007669"/>
    <property type="project" value="InterPro"/>
</dbReference>
<dbReference type="Pfam" id="PF02861">
    <property type="entry name" value="Clp_N"/>
    <property type="match status" value="1"/>
</dbReference>
<dbReference type="FunFam" id="3.40.50.300:FF:000025">
    <property type="entry name" value="ATP-dependent Clp protease subunit"/>
    <property type="match status" value="1"/>
</dbReference>